<keyword evidence="4" id="KW-1185">Reference proteome</keyword>
<proteinExistence type="predicted"/>
<feature type="transmembrane region" description="Helical" evidence="1">
    <location>
        <begin position="98"/>
        <end position="117"/>
    </location>
</feature>
<dbReference type="SUPFAM" id="SSF55961">
    <property type="entry name" value="Bet v1-like"/>
    <property type="match status" value="1"/>
</dbReference>
<keyword evidence="1" id="KW-0472">Membrane</keyword>
<organism evidence="3 4">
    <name type="scientific">Hibiscus sabdariffa</name>
    <name type="common">roselle</name>
    <dbReference type="NCBI Taxonomy" id="183260"/>
    <lineage>
        <taxon>Eukaryota</taxon>
        <taxon>Viridiplantae</taxon>
        <taxon>Streptophyta</taxon>
        <taxon>Embryophyta</taxon>
        <taxon>Tracheophyta</taxon>
        <taxon>Spermatophyta</taxon>
        <taxon>Magnoliopsida</taxon>
        <taxon>eudicotyledons</taxon>
        <taxon>Gunneridae</taxon>
        <taxon>Pentapetalae</taxon>
        <taxon>rosids</taxon>
        <taxon>malvids</taxon>
        <taxon>Malvales</taxon>
        <taxon>Malvaceae</taxon>
        <taxon>Malvoideae</taxon>
        <taxon>Hibiscus</taxon>
    </lineage>
</organism>
<dbReference type="PANTHER" id="PTHR10658:SF11">
    <property type="entry name" value="VIBRATOR, ISOFORM B"/>
    <property type="match status" value="1"/>
</dbReference>
<dbReference type="Proteomes" id="UP001472677">
    <property type="component" value="Unassembled WGS sequence"/>
</dbReference>
<comment type="caution">
    <text evidence="3">The sequence shown here is derived from an EMBL/GenBank/DDBJ whole genome shotgun (WGS) entry which is preliminary data.</text>
</comment>
<dbReference type="PANTHER" id="PTHR10658">
    <property type="entry name" value="PHOSPHATIDYLINOSITOL TRANSFER PROTEIN"/>
    <property type="match status" value="1"/>
</dbReference>
<dbReference type="InterPro" id="IPR001666">
    <property type="entry name" value="PI_transfer"/>
</dbReference>
<protein>
    <recommendedName>
        <fullName evidence="2">Phosphatidylinositol transfer protein N-terminal domain-containing protein</fullName>
    </recommendedName>
</protein>
<dbReference type="EMBL" id="JBBPBM010000167">
    <property type="protein sequence ID" value="KAK8502514.1"/>
    <property type="molecule type" value="Genomic_DNA"/>
</dbReference>
<name>A0ABR2B6L2_9ROSI</name>
<keyword evidence="1" id="KW-1133">Transmembrane helix</keyword>
<accession>A0ABR2B6L2</accession>
<gene>
    <name evidence="3" type="ORF">V6N12_005500</name>
</gene>
<evidence type="ECO:0000256" key="1">
    <source>
        <dbReference type="SAM" id="Phobius"/>
    </source>
</evidence>
<evidence type="ECO:0000259" key="2">
    <source>
        <dbReference type="Pfam" id="PF02121"/>
    </source>
</evidence>
<feature type="domain" description="Phosphatidylinositol transfer protein N-terminal" evidence="2">
    <location>
        <begin position="3"/>
        <end position="244"/>
    </location>
</feature>
<dbReference type="InterPro" id="IPR023393">
    <property type="entry name" value="START-like_dom_sf"/>
</dbReference>
<reference evidence="3 4" key="1">
    <citation type="journal article" date="2024" name="G3 (Bethesda)">
        <title>Genome assembly of Hibiscus sabdariffa L. provides insights into metabolisms of medicinal natural products.</title>
        <authorList>
            <person name="Kim T."/>
        </authorList>
    </citation>
    <scope>NUCLEOTIDE SEQUENCE [LARGE SCALE GENOMIC DNA]</scope>
    <source>
        <strain evidence="3">TK-2024</strain>
        <tissue evidence="3">Old leaves</tissue>
    </source>
</reference>
<sequence>MVQLKEFRIVMPMSLEEYQVSQMYMVMKMQQQSTNGAEGVQVLENRPFQDEVFGKGQYTSKVYRLQSKAPAWLTSIAPTDALVMQEEAWNAYPRCKTAILFSLFVVNLILALALALASASTLVHGLNEEQLAARQVETVDIASAETDYWSYAIGSSNFDFSKFKSAKTSRGPLFDGWQENCSPVMTAYKLVTIDAPYWGFGYRLEQALLAGERALFIESHRNCFGWIDEWFGMTMQQIRELEEQGDCLLNEKISKPILLTDAVDCEQSFSHNSERHVPQVVHT</sequence>
<evidence type="ECO:0000313" key="3">
    <source>
        <dbReference type="EMBL" id="KAK8502514.1"/>
    </source>
</evidence>
<dbReference type="InterPro" id="IPR055261">
    <property type="entry name" value="PI_transfer_N"/>
</dbReference>
<evidence type="ECO:0000313" key="4">
    <source>
        <dbReference type="Proteomes" id="UP001472677"/>
    </source>
</evidence>
<dbReference type="PRINTS" id="PR00391">
    <property type="entry name" value="PITRANSFER"/>
</dbReference>
<dbReference type="Gene3D" id="3.30.530.20">
    <property type="match status" value="1"/>
</dbReference>
<dbReference type="Pfam" id="PF02121">
    <property type="entry name" value="IP_trans"/>
    <property type="match status" value="1"/>
</dbReference>
<keyword evidence="1" id="KW-0812">Transmembrane</keyword>